<dbReference type="Gene3D" id="4.10.260.20">
    <property type="entry name" value="Iron hydrogenase, small subunit"/>
    <property type="match status" value="1"/>
</dbReference>
<dbReference type="InterPro" id="IPR009016">
    <property type="entry name" value="Fe_hydrogenase"/>
</dbReference>
<dbReference type="InterPro" id="IPR050340">
    <property type="entry name" value="Cytosolic_Fe-S_CAF"/>
</dbReference>
<dbReference type="SMART" id="SM00929">
    <property type="entry name" value="NADH-G_4Fe-4S_3"/>
    <property type="match status" value="1"/>
</dbReference>
<reference evidence="8 9" key="1">
    <citation type="submission" date="2020-10" db="EMBL/GenBank/DDBJ databases">
        <title>ChiBAC.</title>
        <authorList>
            <person name="Zenner C."/>
            <person name="Hitch T.C.A."/>
            <person name="Clavel T."/>
        </authorList>
    </citation>
    <scope>NUCLEOTIDE SEQUENCE [LARGE SCALE GENOMIC DNA]</scope>
    <source>
        <strain evidence="8 9">DSM 108706</strain>
    </source>
</reference>
<evidence type="ECO:0000259" key="7">
    <source>
        <dbReference type="PROSITE" id="PS51839"/>
    </source>
</evidence>
<evidence type="ECO:0000259" key="5">
    <source>
        <dbReference type="PROSITE" id="PS51085"/>
    </source>
</evidence>
<dbReference type="InterPro" id="IPR001041">
    <property type="entry name" value="2Fe-2S_ferredoxin-type"/>
</dbReference>
<dbReference type="PROSITE" id="PS00198">
    <property type="entry name" value="4FE4S_FER_1"/>
    <property type="match status" value="1"/>
</dbReference>
<dbReference type="SUPFAM" id="SSF53920">
    <property type="entry name" value="Fe-only hydrogenase"/>
    <property type="match status" value="1"/>
</dbReference>
<protein>
    <submittedName>
        <fullName evidence="8">Iron hydrogenase small subunit</fullName>
    </submittedName>
</protein>
<dbReference type="Pfam" id="PF10588">
    <property type="entry name" value="NADH-G_4Fe-4S_3"/>
    <property type="match status" value="1"/>
</dbReference>
<dbReference type="InterPro" id="IPR054351">
    <property type="entry name" value="NADH_UbQ_OxRdtase_ferredoxin"/>
</dbReference>
<dbReference type="SMART" id="SM00902">
    <property type="entry name" value="Fe_hyd_SSU"/>
    <property type="match status" value="1"/>
</dbReference>
<dbReference type="Proteomes" id="UP001516588">
    <property type="component" value="Unassembled WGS sequence"/>
</dbReference>
<dbReference type="Pfam" id="PF22117">
    <property type="entry name" value="Fer4_Nqo3"/>
    <property type="match status" value="1"/>
</dbReference>
<organism evidence="8 9">
    <name type="scientific">Gallibacter intestinalis</name>
    <dbReference type="NCBI Taxonomy" id="2779356"/>
    <lineage>
        <taxon>Bacteria</taxon>
        <taxon>Bacillati</taxon>
        <taxon>Bacillota</taxon>
        <taxon>Clostridia</taxon>
        <taxon>Eubacteriales</taxon>
        <taxon>Eubacteriaceae</taxon>
        <taxon>Gallibacter</taxon>
    </lineage>
</organism>
<dbReference type="InterPro" id="IPR019574">
    <property type="entry name" value="NADH_UbQ_OxRdtase_Gsu_4Fe4S-bd"/>
</dbReference>
<evidence type="ECO:0000256" key="4">
    <source>
        <dbReference type="ARBA" id="ARBA00023014"/>
    </source>
</evidence>
<feature type="domain" description="4Fe-4S ferredoxin-type" evidence="6">
    <location>
        <begin position="190"/>
        <end position="219"/>
    </location>
</feature>
<comment type="caution">
    <text evidence="8">The sequence shown here is derived from an EMBL/GenBank/DDBJ whole genome shotgun (WGS) entry which is preliminary data.</text>
</comment>
<dbReference type="Pfam" id="PF02906">
    <property type="entry name" value="Fe_hyd_lg_C"/>
    <property type="match status" value="1"/>
</dbReference>
<evidence type="ECO:0000256" key="3">
    <source>
        <dbReference type="ARBA" id="ARBA00023004"/>
    </source>
</evidence>
<dbReference type="RefSeq" id="WP_226385794.1">
    <property type="nucleotide sequence ID" value="NZ_JADCKA010000017.1"/>
</dbReference>
<name>A0ABR9QZ47_9FIRM</name>
<feature type="domain" description="4Fe-4S His(Cys)3-ligated-type" evidence="7">
    <location>
        <begin position="82"/>
        <end position="122"/>
    </location>
</feature>
<dbReference type="PROSITE" id="PS51379">
    <property type="entry name" value="4FE4S_FER_2"/>
    <property type="match status" value="2"/>
</dbReference>
<accession>A0ABR9QZ47</accession>
<dbReference type="SUPFAM" id="SSF54862">
    <property type="entry name" value="4Fe-4S ferredoxins"/>
    <property type="match status" value="1"/>
</dbReference>
<keyword evidence="3" id="KW-0408">Iron</keyword>
<dbReference type="InterPro" id="IPR017896">
    <property type="entry name" value="4Fe4S_Fe-S-bd"/>
</dbReference>
<proteinExistence type="predicted"/>
<evidence type="ECO:0000256" key="2">
    <source>
        <dbReference type="ARBA" id="ARBA00022723"/>
    </source>
</evidence>
<dbReference type="Pfam" id="PF13510">
    <property type="entry name" value="Fer2_4"/>
    <property type="match status" value="1"/>
</dbReference>
<dbReference type="InterPro" id="IPR036991">
    <property type="entry name" value="Fe_hydrogenase_ssu_sf"/>
</dbReference>
<dbReference type="PROSITE" id="PS51839">
    <property type="entry name" value="4FE4S_HC3"/>
    <property type="match status" value="1"/>
</dbReference>
<dbReference type="InterPro" id="IPR004108">
    <property type="entry name" value="Fe_hydrogenase_lsu_C"/>
</dbReference>
<dbReference type="InterPro" id="IPR003149">
    <property type="entry name" value="Fe_hydrogenase_ssu"/>
</dbReference>
<keyword evidence="2" id="KW-0479">Metal-binding</keyword>
<dbReference type="SUPFAM" id="SSF54292">
    <property type="entry name" value="2Fe-2S ferredoxin-like"/>
    <property type="match status" value="1"/>
</dbReference>
<dbReference type="Gene3D" id="3.40.50.1780">
    <property type="match status" value="1"/>
</dbReference>
<dbReference type="Gene3D" id="3.30.70.20">
    <property type="match status" value="1"/>
</dbReference>
<dbReference type="CDD" id="cd00207">
    <property type="entry name" value="fer2"/>
    <property type="match status" value="1"/>
</dbReference>
<keyword evidence="9" id="KW-1185">Reference proteome</keyword>
<dbReference type="Gene3D" id="3.40.950.10">
    <property type="entry name" value="Fe-only Hydrogenase (Larger Subunit), Chain L, domain 3"/>
    <property type="match status" value="1"/>
</dbReference>
<evidence type="ECO:0000313" key="9">
    <source>
        <dbReference type="Proteomes" id="UP001516588"/>
    </source>
</evidence>
<evidence type="ECO:0000259" key="6">
    <source>
        <dbReference type="PROSITE" id="PS51379"/>
    </source>
</evidence>
<dbReference type="NCBIfam" id="TIGR02512">
    <property type="entry name" value="FeFe_hydrog_A"/>
    <property type="match status" value="1"/>
</dbReference>
<dbReference type="PROSITE" id="PS51085">
    <property type="entry name" value="2FE2S_FER_2"/>
    <property type="match status" value="1"/>
</dbReference>
<dbReference type="PANTHER" id="PTHR11615">
    <property type="entry name" value="NITRATE, FORMATE, IRON DEHYDROGENASE"/>
    <property type="match status" value="1"/>
</dbReference>
<feature type="domain" description="4Fe-4S ferredoxin-type" evidence="6">
    <location>
        <begin position="147"/>
        <end position="180"/>
    </location>
</feature>
<dbReference type="InterPro" id="IPR036010">
    <property type="entry name" value="2Fe-2S_ferredoxin-like_sf"/>
</dbReference>
<dbReference type="Gene3D" id="3.10.20.740">
    <property type="match status" value="1"/>
</dbReference>
<keyword evidence="4" id="KW-0411">Iron-sulfur</keyword>
<keyword evidence="1" id="KW-0004">4Fe-4S</keyword>
<dbReference type="NCBIfam" id="NF040763">
    <property type="entry name" value="FeFe_hydrog_A6"/>
    <property type="match status" value="1"/>
</dbReference>
<dbReference type="EMBL" id="JADCKA010000017">
    <property type="protein sequence ID" value="MBE5036149.1"/>
    <property type="molecule type" value="Genomic_DNA"/>
</dbReference>
<evidence type="ECO:0000256" key="1">
    <source>
        <dbReference type="ARBA" id="ARBA00022485"/>
    </source>
</evidence>
<gene>
    <name evidence="8" type="ORF">INF20_07675</name>
</gene>
<dbReference type="InterPro" id="IPR049830">
    <property type="entry name" value="HndD"/>
</dbReference>
<dbReference type="Pfam" id="PF02256">
    <property type="entry name" value="Fe_hyd_SSU"/>
    <property type="match status" value="1"/>
</dbReference>
<feature type="domain" description="2Fe-2S ferredoxin-type" evidence="5">
    <location>
        <begin position="4"/>
        <end position="82"/>
    </location>
</feature>
<evidence type="ECO:0000313" key="8">
    <source>
        <dbReference type="EMBL" id="MBE5036149.1"/>
    </source>
</evidence>
<dbReference type="InterPro" id="IPR013352">
    <property type="entry name" value="Fe_hydrogenase_subset"/>
</dbReference>
<sequence>MNQKIVHLIIDGIDVTVPESYTILEAAKQINIKIPTLCFLKDVSEAGCCRMCLVEVKGMKNWQASCVQPVAEGMEVRTHTPELLAFRKKNLELILSNHPAMCQSCNRGATNCELKVLANTMDTEFVSYAKNQETLLANSYHPMYDGISIWRDPNRCILCRRCIGVCHDVQTVGAIDVINRGYSTVVGTPFDKPIDETKCVNCGQCINVCPTGALQEHSSVEEVWDAIKDPEKHVIVQTAPAVRAALGEEFGMEIGTDVTGKMVTALRMIGFDKVFDTDTAADLTIMEEGTELIHRIKTGGKMPLITSCSPGWIKFCEHNFPEMLDNLSSCKSPHEMMGAVIKSYYAEKAGIDPKDIYVVSVMPCTAKKFEAQRPELSVDGLADVDVVITTRELARMIKAYGIDFPALADGEFDNPLGISTGAGVIFGSTGGVMEAALRSVADILTGKSSDSIDYTEIRGQEGIKEAEIKIGDLKLKAAAAHGLGNARKLMERILAGEHFDFVEIMACPGGCVNGGGQPQQPATLRNWMDIKALRAEALYKNDRENYIRKSHNNPVIKTLYKEYLGEPGGELAHKLLHTHYINRKEMGM</sequence>
<dbReference type="InterPro" id="IPR017900">
    <property type="entry name" value="4Fe4S_Fe_S_CS"/>
</dbReference>